<gene>
    <name evidence="1" type="ORF">BJ508DRAFT_307602</name>
</gene>
<dbReference type="Proteomes" id="UP000275078">
    <property type="component" value="Unassembled WGS sequence"/>
</dbReference>
<proteinExistence type="predicted"/>
<accession>A0A3N4IES1</accession>
<sequence length="219" mass="25119">MAPPMIEYIVRYVCFHCVPPYYDCLSRMTTRVSWNTSSGGYSYIGNSYINTQDLQPDMASEVDAILAERLGKDKGAPFKAILRAYELQNDASGQTAQRGTIELGTVVYGYTDLKALWFDRFYKRLQERELTCPGLEKSMISPKLGIEEAVLAFYLLERWKRVGRQQAIEIGRINGSRFTGRKWVNMRTGENFYDKGWFQLRRNRGSHCGCQTSSLLSTK</sequence>
<evidence type="ECO:0000313" key="1">
    <source>
        <dbReference type="EMBL" id="RPA80214.1"/>
    </source>
</evidence>
<protein>
    <submittedName>
        <fullName evidence="1">Uncharacterized protein</fullName>
    </submittedName>
</protein>
<dbReference type="AlphaFoldDB" id="A0A3N4IES1"/>
<evidence type="ECO:0000313" key="2">
    <source>
        <dbReference type="Proteomes" id="UP000275078"/>
    </source>
</evidence>
<organism evidence="1 2">
    <name type="scientific">Ascobolus immersus RN42</name>
    <dbReference type="NCBI Taxonomy" id="1160509"/>
    <lineage>
        <taxon>Eukaryota</taxon>
        <taxon>Fungi</taxon>
        <taxon>Dikarya</taxon>
        <taxon>Ascomycota</taxon>
        <taxon>Pezizomycotina</taxon>
        <taxon>Pezizomycetes</taxon>
        <taxon>Pezizales</taxon>
        <taxon>Ascobolaceae</taxon>
        <taxon>Ascobolus</taxon>
    </lineage>
</organism>
<name>A0A3N4IES1_ASCIM</name>
<reference evidence="1 2" key="1">
    <citation type="journal article" date="2018" name="Nat. Ecol. Evol.">
        <title>Pezizomycetes genomes reveal the molecular basis of ectomycorrhizal truffle lifestyle.</title>
        <authorList>
            <person name="Murat C."/>
            <person name="Payen T."/>
            <person name="Noel B."/>
            <person name="Kuo A."/>
            <person name="Morin E."/>
            <person name="Chen J."/>
            <person name="Kohler A."/>
            <person name="Krizsan K."/>
            <person name="Balestrini R."/>
            <person name="Da Silva C."/>
            <person name="Montanini B."/>
            <person name="Hainaut M."/>
            <person name="Levati E."/>
            <person name="Barry K.W."/>
            <person name="Belfiori B."/>
            <person name="Cichocki N."/>
            <person name="Clum A."/>
            <person name="Dockter R.B."/>
            <person name="Fauchery L."/>
            <person name="Guy J."/>
            <person name="Iotti M."/>
            <person name="Le Tacon F."/>
            <person name="Lindquist E.A."/>
            <person name="Lipzen A."/>
            <person name="Malagnac F."/>
            <person name="Mello A."/>
            <person name="Molinier V."/>
            <person name="Miyauchi S."/>
            <person name="Poulain J."/>
            <person name="Riccioni C."/>
            <person name="Rubini A."/>
            <person name="Sitrit Y."/>
            <person name="Splivallo R."/>
            <person name="Traeger S."/>
            <person name="Wang M."/>
            <person name="Zifcakova L."/>
            <person name="Wipf D."/>
            <person name="Zambonelli A."/>
            <person name="Paolocci F."/>
            <person name="Nowrousian M."/>
            <person name="Ottonello S."/>
            <person name="Baldrian P."/>
            <person name="Spatafora J.W."/>
            <person name="Henrissat B."/>
            <person name="Nagy L.G."/>
            <person name="Aury J.M."/>
            <person name="Wincker P."/>
            <person name="Grigoriev I.V."/>
            <person name="Bonfante P."/>
            <person name="Martin F.M."/>
        </authorList>
    </citation>
    <scope>NUCLEOTIDE SEQUENCE [LARGE SCALE GENOMIC DNA]</scope>
    <source>
        <strain evidence="1 2">RN42</strain>
    </source>
</reference>
<keyword evidence="2" id="KW-1185">Reference proteome</keyword>
<dbReference type="EMBL" id="ML119690">
    <property type="protein sequence ID" value="RPA80214.1"/>
    <property type="molecule type" value="Genomic_DNA"/>
</dbReference>